<dbReference type="InterPro" id="IPR018713">
    <property type="entry name" value="MPAB/Lcp_cat_dom"/>
</dbReference>
<dbReference type="AlphaFoldDB" id="A0A4S2KVG0"/>
<evidence type="ECO:0000256" key="4">
    <source>
        <dbReference type="ARBA" id="ARBA00022989"/>
    </source>
</evidence>
<protein>
    <submittedName>
        <fullName evidence="14">Glutamate receptor delta-1 subunit</fullName>
    </submittedName>
</protein>
<keyword evidence="15" id="KW-1185">Reference proteome</keyword>
<evidence type="ECO:0000256" key="5">
    <source>
        <dbReference type="ARBA" id="ARBA00023065"/>
    </source>
</evidence>
<evidence type="ECO:0000256" key="6">
    <source>
        <dbReference type="ARBA" id="ARBA00023136"/>
    </source>
</evidence>
<dbReference type="Gene3D" id="1.10.287.70">
    <property type="match status" value="1"/>
</dbReference>
<evidence type="ECO:0000256" key="11">
    <source>
        <dbReference type="SAM" id="Phobius"/>
    </source>
</evidence>
<dbReference type="GO" id="GO:0016020">
    <property type="term" value="C:membrane"/>
    <property type="evidence" value="ECO:0007669"/>
    <property type="project" value="UniProtKB-SubCell"/>
</dbReference>
<feature type="transmembrane region" description="Helical" evidence="11">
    <location>
        <begin position="429"/>
        <end position="451"/>
    </location>
</feature>
<keyword evidence="4 11" id="KW-1133">Transmembrane helix</keyword>
<keyword evidence="10" id="KW-0407">Ion channel</keyword>
<feature type="non-terminal residue" evidence="14">
    <location>
        <position position="840"/>
    </location>
</feature>
<comment type="caution">
    <text evidence="14">The sequence shown here is derived from an EMBL/GenBank/DDBJ whole genome shotgun (WGS) entry which is preliminary data.</text>
</comment>
<dbReference type="GO" id="GO:0015276">
    <property type="term" value="F:ligand-gated monoatomic ion channel activity"/>
    <property type="evidence" value="ECO:0007669"/>
    <property type="project" value="InterPro"/>
</dbReference>
<name>A0A4S2KVG0_9HYME</name>
<keyword evidence="6 11" id="KW-0472">Membrane</keyword>
<evidence type="ECO:0000256" key="1">
    <source>
        <dbReference type="ARBA" id="ARBA00004141"/>
    </source>
</evidence>
<keyword evidence="7 14" id="KW-0675">Receptor</keyword>
<feature type="domain" description="ER-bound oxygenase mpaB/mpaB'/Rubber oxygenase catalytic" evidence="12">
    <location>
        <begin position="543"/>
        <end position="702"/>
    </location>
</feature>
<proteinExistence type="predicted"/>
<evidence type="ECO:0000256" key="10">
    <source>
        <dbReference type="ARBA" id="ARBA00023303"/>
    </source>
</evidence>
<feature type="domain" description="Ionotropic glutamate receptor L-glutamate and glycine-binding" evidence="13">
    <location>
        <begin position="84"/>
        <end position="191"/>
    </location>
</feature>
<dbReference type="PANTHER" id="PTHR37159">
    <property type="entry name" value="GH11867P"/>
    <property type="match status" value="1"/>
</dbReference>
<evidence type="ECO:0000259" key="13">
    <source>
        <dbReference type="Pfam" id="PF10613"/>
    </source>
</evidence>
<dbReference type="Pfam" id="PF09995">
    <property type="entry name" value="MPAB_Lcp_cat"/>
    <property type="match status" value="1"/>
</dbReference>
<evidence type="ECO:0000313" key="14">
    <source>
        <dbReference type="EMBL" id="TGZ53616.1"/>
    </source>
</evidence>
<gene>
    <name evidence="14" type="ORF">DBV15_05161</name>
</gene>
<evidence type="ECO:0000256" key="2">
    <source>
        <dbReference type="ARBA" id="ARBA00022448"/>
    </source>
</evidence>
<dbReference type="Pfam" id="PF10613">
    <property type="entry name" value="Lig_chan-Glu_bd"/>
    <property type="match status" value="1"/>
</dbReference>
<dbReference type="InterPro" id="IPR019594">
    <property type="entry name" value="Glu/Gly-bd"/>
</dbReference>
<dbReference type="Proteomes" id="UP000310200">
    <property type="component" value="Unassembled WGS sequence"/>
</dbReference>
<organism evidence="14 15">
    <name type="scientific">Temnothorax longispinosus</name>
    <dbReference type="NCBI Taxonomy" id="300112"/>
    <lineage>
        <taxon>Eukaryota</taxon>
        <taxon>Metazoa</taxon>
        <taxon>Ecdysozoa</taxon>
        <taxon>Arthropoda</taxon>
        <taxon>Hexapoda</taxon>
        <taxon>Insecta</taxon>
        <taxon>Pterygota</taxon>
        <taxon>Neoptera</taxon>
        <taxon>Endopterygota</taxon>
        <taxon>Hymenoptera</taxon>
        <taxon>Apocrita</taxon>
        <taxon>Aculeata</taxon>
        <taxon>Formicoidea</taxon>
        <taxon>Formicidae</taxon>
        <taxon>Myrmicinae</taxon>
        <taxon>Temnothorax</taxon>
    </lineage>
</organism>
<dbReference type="STRING" id="300112.A0A4S2KVG0"/>
<keyword evidence="5" id="KW-0406">Ion transport</keyword>
<reference evidence="14 15" key="1">
    <citation type="journal article" date="2019" name="Philos. Trans. R. Soc. Lond., B, Biol. Sci.">
        <title>Ant behaviour and brain gene expression of defending hosts depend on the ecological success of the intruding social parasite.</title>
        <authorList>
            <person name="Kaur R."/>
            <person name="Stoldt M."/>
            <person name="Jongepier E."/>
            <person name="Feldmeyer B."/>
            <person name="Menzel F."/>
            <person name="Bornberg-Bauer E."/>
            <person name="Foitzik S."/>
        </authorList>
    </citation>
    <scope>NUCLEOTIDE SEQUENCE [LARGE SCALE GENOMIC DNA]</scope>
    <source>
        <tissue evidence="14">Whole body</tissue>
    </source>
</reference>
<dbReference type="Gene3D" id="3.40.190.10">
    <property type="entry name" value="Periplasmic binding protein-like II"/>
    <property type="match status" value="1"/>
</dbReference>
<keyword evidence="8" id="KW-0325">Glycoprotein</keyword>
<feature type="transmembrane region" description="Helical" evidence="11">
    <location>
        <begin position="543"/>
        <end position="561"/>
    </location>
</feature>
<evidence type="ECO:0000256" key="7">
    <source>
        <dbReference type="ARBA" id="ARBA00023170"/>
    </source>
</evidence>
<keyword evidence="2" id="KW-0813">Transport</keyword>
<dbReference type="PANTHER" id="PTHR37159:SF1">
    <property type="entry name" value="GH11867P"/>
    <property type="match status" value="1"/>
</dbReference>
<dbReference type="SUPFAM" id="SSF53850">
    <property type="entry name" value="Periplasmic binding protein-like II"/>
    <property type="match status" value="1"/>
</dbReference>
<keyword evidence="3 11" id="KW-0812">Transmembrane</keyword>
<dbReference type="EMBL" id="QBLH01000986">
    <property type="protein sequence ID" value="TGZ53616.1"/>
    <property type="molecule type" value="Genomic_DNA"/>
</dbReference>
<feature type="transmembrane region" description="Helical" evidence="11">
    <location>
        <begin position="42"/>
        <end position="62"/>
    </location>
</feature>
<evidence type="ECO:0000256" key="9">
    <source>
        <dbReference type="ARBA" id="ARBA00023286"/>
    </source>
</evidence>
<dbReference type="GO" id="GO:0016491">
    <property type="term" value="F:oxidoreductase activity"/>
    <property type="evidence" value="ECO:0007669"/>
    <property type="project" value="InterPro"/>
</dbReference>
<sequence>MNDASMADRGSTKDTSQQLVRQLLTCRDNNNECHTTCLVSLLLSRMSSMFGVLSLIVIPVLTDKRNIMKTSKAESWISTENFTTMVKKSFLYSKCCNVFLSDKEKDGIEVKLFLVIAEKLNFTWTIQKLDGNYRYGRRNGTEWSGGVIQLIREKRIDLAFGSIWLTQSHNEFVNMTTPWIQMFIHFLVPRPQPITNFWALTRPFSVNCWILVIIMLFVESIYMYTRARIDPKFPKRFRSIFYTITELIGRLVGTWMPQNTANARFELHLWQTTGFLLITAYCSSLAARLTSSEYEDRIDTVRQFLEANLSWGHIGPVPFWPEYFDMEDPYTSQLSTKYIPVYGQEAYAHALIKKGKFAIFGKVIDSIFFPEDEIFNEEIKITLWLKESGIAHFHLNDVIHRRASFNLREVVEEYDGLNGNFIALGLTPLGAGFTTLVVGLLASTMVFVYELKRAADSRPIREVFRDIQKKREIYKSSAYKKRYCNVAELMNHTHTHNSSSDDLFVIKSVSHTTRSTGTEFENNDKISHNNLHNKAQNYYKRNMISMVLASFAGLLAIIAVPETLKVLIYTNKSSIPCVTFSRYTQTLLHIYKLYTSDPNDPDSDMYKTINVIHRKHKMSSKRSEKAGVGGIYQRDMAITQFAFIGYVLIAPKSIGLCNKPQEEEEALNHFWRVIGHMLQIPDRLNLCRKTAAETRELCQKMALAILDGLWYTDITLDKHAFLKFTYRLHDNKPIGWYSWLNAKYRDLILQLCHTSKITHSLLQWYKSMNTIRWHHKIGSIKSKNAGLGEITQRDMVLTQYGFVGFIYNAPNSFGLSNTLEENEAFNHFWRVNAYMLGISD</sequence>
<accession>A0A4S2KVG0</accession>
<keyword evidence="9" id="KW-1071">Ligand-gated ion channel</keyword>
<evidence type="ECO:0000259" key="12">
    <source>
        <dbReference type="Pfam" id="PF09995"/>
    </source>
</evidence>
<feature type="transmembrane region" description="Helical" evidence="11">
    <location>
        <begin position="204"/>
        <end position="224"/>
    </location>
</feature>
<comment type="subcellular location">
    <subcellularLocation>
        <location evidence="1">Membrane</location>
        <topology evidence="1">Multi-pass membrane protein</topology>
    </subcellularLocation>
</comment>
<evidence type="ECO:0000313" key="15">
    <source>
        <dbReference type="Proteomes" id="UP000310200"/>
    </source>
</evidence>
<evidence type="ECO:0000256" key="8">
    <source>
        <dbReference type="ARBA" id="ARBA00023180"/>
    </source>
</evidence>
<evidence type="ECO:0000256" key="3">
    <source>
        <dbReference type="ARBA" id="ARBA00022692"/>
    </source>
</evidence>